<evidence type="ECO:0000313" key="2">
    <source>
        <dbReference type="EMBL" id="XBH08605.1"/>
    </source>
</evidence>
<evidence type="ECO:0000313" key="3">
    <source>
        <dbReference type="EMBL" id="XBH11910.1"/>
    </source>
</evidence>
<gene>
    <name evidence="2" type="ORF">P4G45_08840</name>
    <name evidence="3" type="ORF">P8936_09290</name>
</gene>
<name>A0AAU7CTJ6_9BACT</name>
<dbReference type="InterPro" id="IPR036237">
    <property type="entry name" value="Xyl_isomerase-like_sf"/>
</dbReference>
<protein>
    <submittedName>
        <fullName evidence="2">TIM barrel protein</fullName>
    </submittedName>
</protein>
<organism evidence="2">
    <name type="scientific">Edaphobacter paludis</name>
    <dbReference type="NCBI Taxonomy" id="3035702"/>
    <lineage>
        <taxon>Bacteria</taxon>
        <taxon>Pseudomonadati</taxon>
        <taxon>Acidobacteriota</taxon>
        <taxon>Terriglobia</taxon>
        <taxon>Terriglobales</taxon>
        <taxon>Acidobacteriaceae</taxon>
        <taxon>Edaphobacter</taxon>
    </lineage>
</organism>
<dbReference type="KEGG" id="epl:P4G45_08840"/>
<evidence type="ECO:0000259" key="1">
    <source>
        <dbReference type="Pfam" id="PF01261"/>
    </source>
</evidence>
<dbReference type="SUPFAM" id="SSF51658">
    <property type="entry name" value="Xylose isomerase-like"/>
    <property type="match status" value="1"/>
</dbReference>
<dbReference type="EMBL" id="CP121194">
    <property type="protein sequence ID" value="XBH08605.1"/>
    <property type="molecule type" value="Genomic_DNA"/>
</dbReference>
<accession>A0AAU7D3I9</accession>
<reference evidence="2" key="1">
    <citation type="submission" date="2023-03" db="EMBL/GenBank/DDBJ databases">
        <title>Edaphobacter sp.</title>
        <authorList>
            <person name="Huber K.J."/>
            <person name="Papendorf J."/>
            <person name="Pilke C."/>
            <person name="Bunk B."/>
            <person name="Sproeer C."/>
            <person name="Pester M."/>
        </authorList>
    </citation>
    <scope>NUCLEOTIDE SEQUENCE</scope>
    <source>
        <strain evidence="2">DSM 109919</strain>
        <strain evidence="3">DSM 109920</strain>
    </source>
</reference>
<sequence>MKLGASARISKGDSHQSIAIASALGYPGLHLDSSILRQYPDPHELKALLASHELALVALSSGSIGLDPGLDAEIIEAHVKNARYLRAAGGKYLLITGVATKRQDFTANEYRQAGKLLTEIGKRTADYGVQTGFQNRMDTIGQTPKQVDSILAAVDSRYVKYSLDVQHYLQGGGDPGTAIRVYDKRMVCVHLQDLQPAVAKDQYQAPTLLPAKNDIRQIGQALHSSNFNGWSFIGLDGQKLNAINAEYLTKKLGVQA</sequence>
<dbReference type="Pfam" id="PF01261">
    <property type="entry name" value="AP_endonuc_2"/>
    <property type="match status" value="1"/>
</dbReference>
<dbReference type="RefSeq" id="WP_348266114.1">
    <property type="nucleotide sequence ID" value="NZ_CP121194.1"/>
</dbReference>
<feature type="domain" description="Xylose isomerase-like TIM barrel" evidence="1">
    <location>
        <begin position="19"/>
        <end position="233"/>
    </location>
</feature>
<dbReference type="PANTHER" id="PTHR12110:SF41">
    <property type="entry name" value="INOSOSE DEHYDRATASE"/>
    <property type="match status" value="1"/>
</dbReference>
<dbReference type="InterPro" id="IPR050312">
    <property type="entry name" value="IolE/XylAMocC-like"/>
</dbReference>
<dbReference type="EMBL" id="CP121195">
    <property type="protein sequence ID" value="XBH11910.1"/>
    <property type="molecule type" value="Genomic_DNA"/>
</dbReference>
<dbReference type="Gene3D" id="3.20.20.150">
    <property type="entry name" value="Divalent-metal-dependent TIM barrel enzymes"/>
    <property type="match status" value="1"/>
</dbReference>
<dbReference type="PANTHER" id="PTHR12110">
    <property type="entry name" value="HYDROXYPYRUVATE ISOMERASE"/>
    <property type="match status" value="1"/>
</dbReference>
<dbReference type="AlphaFoldDB" id="A0AAU7CTJ6"/>
<proteinExistence type="predicted"/>
<accession>A0AAU7CTJ6</accession>
<dbReference type="InterPro" id="IPR013022">
    <property type="entry name" value="Xyl_isomerase-like_TIM-brl"/>
</dbReference>